<dbReference type="PANTHER" id="PTHR42850">
    <property type="entry name" value="METALLOPHOSPHOESTERASE"/>
    <property type="match status" value="1"/>
</dbReference>
<sequence>MKSHRTPLNRPLPRRAGPSGQSPTVQVRSHVEQTVYAIGDVHGRQDLFEKLIDQIRTDAAKTEHVGGRPVVVLLGDLIDRGPQSAGCIERAMRLAEEDWCQIESLKGNHEEAFELFLEDNTVGPNWMQHGGGTTLTSYGVDINKEAGGRGWTGLQAAFQRAVPEAHRAYVKSMKLWVEFGDYLFVHAGVRPGVPIERQSPTDLLWIRQEFLAAEVPYPGKVVVHGHTPMRQPDLRRWRIGIDTGAYASGILSAIRLRGFERTLIQTA</sequence>
<dbReference type="InterPro" id="IPR029052">
    <property type="entry name" value="Metallo-depent_PP-like"/>
</dbReference>
<protein>
    <submittedName>
        <fullName evidence="3">Serine/threonine protein phosphatase</fullName>
    </submittedName>
</protein>
<feature type="domain" description="Calcineurin-like phosphoesterase" evidence="2">
    <location>
        <begin position="34"/>
        <end position="230"/>
    </location>
</feature>
<organism evidence="3 5">
    <name type="scientific">Phenylobacterium glaciei</name>
    <dbReference type="NCBI Taxonomy" id="2803784"/>
    <lineage>
        <taxon>Bacteria</taxon>
        <taxon>Pseudomonadati</taxon>
        <taxon>Pseudomonadota</taxon>
        <taxon>Alphaproteobacteria</taxon>
        <taxon>Caulobacterales</taxon>
        <taxon>Caulobacteraceae</taxon>
        <taxon>Phenylobacterium</taxon>
    </lineage>
</organism>
<dbReference type="Gene3D" id="3.60.21.10">
    <property type="match status" value="1"/>
</dbReference>
<reference evidence="3" key="2">
    <citation type="submission" date="2021-04" db="EMBL/GenBank/DDBJ databases">
        <title>Draft genome assembly of strain Phenylobacterium sp. 20VBR1 using MiniION and Illumina platforms.</title>
        <authorList>
            <person name="Thomas F.A."/>
            <person name="Krishnan K.P."/>
            <person name="Sinha R.K."/>
        </authorList>
    </citation>
    <scope>NUCLEOTIDE SEQUENCE</scope>
    <source>
        <strain evidence="3">20VBR1</strain>
    </source>
</reference>
<dbReference type="Proteomes" id="UP000622580">
    <property type="component" value="Unassembled WGS sequence"/>
</dbReference>
<accession>A0A941CZ08</accession>
<dbReference type="GO" id="GO:0008803">
    <property type="term" value="F:bis(5'-nucleosyl)-tetraphosphatase (symmetrical) activity"/>
    <property type="evidence" value="ECO:0007669"/>
    <property type="project" value="TreeGrafter"/>
</dbReference>
<keyword evidence="5" id="KW-1185">Reference proteome</keyword>
<dbReference type="EMBL" id="JAGSGD010000001">
    <property type="protein sequence ID" value="MBR7619220.1"/>
    <property type="molecule type" value="Genomic_DNA"/>
</dbReference>
<evidence type="ECO:0000313" key="4">
    <source>
        <dbReference type="EMBL" id="QQZ51973.1"/>
    </source>
</evidence>
<dbReference type="EMBL" id="CP068570">
    <property type="protein sequence ID" value="QQZ51973.1"/>
    <property type="molecule type" value="Genomic_DNA"/>
</dbReference>
<gene>
    <name evidence="3" type="ORF">JKL49_07440</name>
    <name evidence="4" type="ORF">JKL49_11660</name>
</gene>
<evidence type="ECO:0000313" key="3">
    <source>
        <dbReference type="EMBL" id="MBR7619220.1"/>
    </source>
</evidence>
<feature type="region of interest" description="Disordered" evidence="1">
    <location>
        <begin position="1"/>
        <end position="26"/>
    </location>
</feature>
<name>A0A941CZ08_9CAUL</name>
<dbReference type="PANTHER" id="PTHR42850:SF4">
    <property type="entry name" value="ZINC-DEPENDENT ENDOPOLYPHOSPHATASE"/>
    <property type="match status" value="1"/>
</dbReference>
<dbReference type="Pfam" id="PF00149">
    <property type="entry name" value="Metallophos"/>
    <property type="match status" value="1"/>
</dbReference>
<dbReference type="AlphaFoldDB" id="A0A941CZ08"/>
<dbReference type="GO" id="GO:0005737">
    <property type="term" value="C:cytoplasm"/>
    <property type="evidence" value="ECO:0007669"/>
    <property type="project" value="TreeGrafter"/>
</dbReference>
<proteinExistence type="predicted"/>
<dbReference type="InterPro" id="IPR050126">
    <property type="entry name" value="Ap4A_hydrolase"/>
</dbReference>
<dbReference type="GO" id="GO:0016791">
    <property type="term" value="F:phosphatase activity"/>
    <property type="evidence" value="ECO:0007669"/>
    <property type="project" value="TreeGrafter"/>
</dbReference>
<evidence type="ECO:0000256" key="1">
    <source>
        <dbReference type="SAM" id="MobiDB-lite"/>
    </source>
</evidence>
<evidence type="ECO:0000259" key="2">
    <source>
        <dbReference type="Pfam" id="PF00149"/>
    </source>
</evidence>
<reference evidence="4" key="1">
    <citation type="submission" date="2021-01" db="EMBL/GenBank/DDBJ databases">
        <title>Genome sequence of Phenylobacterium sp. 20VBR1 isolated from a valley glaceir, Ny-Alesund, Svalbard.</title>
        <authorList>
            <person name="Thomas F.A."/>
            <person name="Krishnan K.P."/>
            <person name="Sinha R.K."/>
        </authorList>
    </citation>
    <scope>NUCLEOTIDE SEQUENCE</scope>
    <source>
        <strain evidence="4">20VBR1</strain>
    </source>
</reference>
<dbReference type="InterPro" id="IPR004843">
    <property type="entry name" value="Calcineurin-like_PHP"/>
</dbReference>
<evidence type="ECO:0000313" key="5">
    <source>
        <dbReference type="Proteomes" id="UP000622580"/>
    </source>
</evidence>
<dbReference type="SUPFAM" id="SSF56300">
    <property type="entry name" value="Metallo-dependent phosphatases"/>
    <property type="match status" value="1"/>
</dbReference>
<dbReference type="GO" id="GO:0110154">
    <property type="term" value="P:RNA decapping"/>
    <property type="evidence" value="ECO:0007669"/>
    <property type="project" value="TreeGrafter"/>
</dbReference>